<evidence type="ECO:0000256" key="6">
    <source>
        <dbReference type="ARBA" id="ARBA00022723"/>
    </source>
</evidence>
<dbReference type="Pfam" id="PF00724">
    <property type="entry name" value="Oxidored_FMN"/>
    <property type="match status" value="1"/>
</dbReference>
<keyword evidence="6" id="KW-0479">Metal-binding</keyword>
<dbReference type="Proteomes" id="UP000315400">
    <property type="component" value="Unassembled WGS sequence"/>
</dbReference>
<evidence type="ECO:0000259" key="11">
    <source>
        <dbReference type="Pfam" id="PF07992"/>
    </source>
</evidence>
<evidence type="ECO:0000256" key="1">
    <source>
        <dbReference type="ARBA" id="ARBA00001917"/>
    </source>
</evidence>
<dbReference type="PANTHER" id="PTHR42917:SF2">
    <property type="entry name" value="2,4-DIENOYL-COA REDUCTASE [(2E)-ENOYL-COA-PRODUCING]"/>
    <property type="match status" value="1"/>
</dbReference>
<dbReference type="GO" id="GO:0046872">
    <property type="term" value="F:metal ion binding"/>
    <property type="evidence" value="ECO:0007669"/>
    <property type="project" value="UniProtKB-KW"/>
</dbReference>
<dbReference type="PRINTS" id="PR00368">
    <property type="entry name" value="FADPNR"/>
</dbReference>
<dbReference type="SUPFAM" id="SSF51971">
    <property type="entry name" value="Nucleotide-binding domain"/>
    <property type="match status" value="1"/>
</dbReference>
<evidence type="ECO:0000313" key="13">
    <source>
        <dbReference type="Proteomes" id="UP000315400"/>
    </source>
</evidence>
<evidence type="ECO:0000256" key="8">
    <source>
        <dbReference type="ARBA" id="ARBA00023004"/>
    </source>
</evidence>
<evidence type="ECO:0000256" key="3">
    <source>
        <dbReference type="ARBA" id="ARBA00011048"/>
    </source>
</evidence>
<dbReference type="InterPro" id="IPR036188">
    <property type="entry name" value="FAD/NAD-bd_sf"/>
</dbReference>
<evidence type="ECO:0000256" key="9">
    <source>
        <dbReference type="ARBA" id="ARBA00023014"/>
    </source>
</evidence>
<gene>
    <name evidence="12" type="ORF">FKY71_02490</name>
</gene>
<reference evidence="12 13" key="1">
    <citation type="submission" date="2019-06" db="EMBL/GenBank/DDBJ databases">
        <title>Metagenome assembled Genome of Spiribacter salinus SL48-SHIP from the microbial mat of Salt Lake 48 (Novosibirsk region, Russia).</title>
        <authorList>
            <person name="Shipova A."/>
            <person name="Rozanov A.S."/>
            <person name="Bryanskaya A.V."/>
            <person name="Peltek S.E."/>
        </authorList>
    </citation>
    <scope>NUCLEOTIDE SEQUENCE [LARGE SCALE GENOMIC DNA]</scope>
    <source>
        <strain evidence="12">SL48-SHIP-2</strain>
    </source>
</reference>
<dbReference type="AlphaFoldDB" id="A0A540VV27"/>
<evidence type="ECO:0000256" key="5">
    <source>
        <dbReference type="ARBA" id="ARBA00022643"/>
    </source>
</evidence>
<evidence type="ECO:0000313" key="12">
    <source>
        <dbReference type="EMBL" id="TQF00612.1"/>
    </source>
</evidence>
<dbReference type="Gene3D" id="3.50.50.60">
    <property type="entry name" value="FAD/NAD(P)-binding domain"/>
    <property type="match status" value="1"/>
</dbReference>
<keyword evidence="5" id="KW-0288">FMN</keyword>
<dbReference type="GO" id="GO:0016491">
    <property type="term" value="F:oxidoreductase activity"/>
    <property type="evidence" value="ECO:0007669"/>
    <property type="project" value="UniProtKB-KW"/>
</dbReference>
<accession>A0A540VV27</accession>
<comment type="cofactor">
    <cofactor evidence="2">
        <name>[4Fe-4S] cluster</name>
        <dbReference type="ChEBI" id="CHEBI:49883"/>
    </cofactor>
</comment>
<keyword evidence="8" id="KW-0408">Iron</keyword>
<dbReference type="GO" id="GO:0010181">
    <property type="term" value="F:FMN binding"/>
    <property type="evidence" value="ECO:0007669"/>
    <property type="project" value="InterPro"/>
</dbReference>
<feature type="domain" description="NADH:flavin oxidoreductase/NADH oxidase N-terminal" evidence="10">
    <location>
        <begin position="20"/>
        <end position="357"/>
    </location>
</feature>
<feature type="domain" description="FAD/NAD(P)-binding" evidence="11">
    <location>
        <begin position="407"/>
        <end position="650"/>
    </location>
</feature>
<dbReference type="PANTHER" id="PTHR42917">
    <property type="entry name" value="2,4-DIENOYL-COA REDUCTASE"/>
    <property type="match status" value="1"/>
</dbReference>
<dbReference type="Pfam" id="PF07992">
    <property type="entry name" value="Pyr_redox_2"/>
    <property type="match status" value="1"/>
</dbReference>
<evidence type="ECO:0000256" key="4">
    <source>
        <dbReference type="ARBA" id="ARBA00022630"/>
    </source>
</evidence>
<dbReference type="Gene3D" id="3.20.20.70">
    <property type="entry name" value="Aldolase class I"/>
    <property type="match status" value="1"/>
</dbReference>
<dbReference type="InterPro" id="IPR023753">
    <property type="entry name" value="FAD/NAD-binding_dom"/>
</dbReference>
<name>A0A540VV27_9GAMM</name>
<dbReference type="InterPro" id="IPR013785">
    <property type="entry name" value="Aldolase_TIM"/>
</dbReference>
<keyword evidence="9" id="KW-0411">Iron-sulfur</keyword>
<evidence type="ECO:0000259" key="10">
    <source>
        <dbReference type="Pfam" id="PF00724"/>
    </source>
</evidence>
<comment type="cofactor">
    <cofactor evidence="1">
        <name>FMN</name>
        <dbReference type="ChEBI" id="CHEBI:58210"/>
    </cofactor>
</comment>
<evidence type="ECO:0000256" key="7">
    <source>
        <dbReference type="ARBA" id="ARBA00023002"/>
    </source>
</evidence>
<comment type="caution">
    <text evidence="12">The sequence shown here is derived from an EMBL/GenBank/DDBJ whole genome shotgun (WGS) entry which is preliminary data.</text>
</comment>
<comment type="similarity">
    <text evidence="3">In the N-terminal section; belongs to the NADH:flavin oxidoreductase/NADH oxidase family.</text>
</comment>
<dbReference type="EMBL" id="VIFK01000008">
    <property type="protein sequence ID" value="TQF00612.1"/>
    <property type="molecule type" value="Genomic_DNA"/>
</dbReference>
<dbReference type="GO" id="GO:0051536">
    <property type="term" value="F:iron-sulfur cluster binding"/>
    <property type="evidence" value="ECO:0007669"/>
    <property type="project" value="UniProtKB-KW"/>
</dbReference>
<evidence type="ECO:0000256" key="2">
    <source>
        <dbReference type="ARBA" id="ARBA00001966"/>
    </source>
</evidence>
<organism evidence="12 13">
    <name type="scientific">Spiribacter salinus</name>
    <dbReference type="NCBI Taxonomy" id="1335746"/>
    <lineage>
        <taxon>Bacteria</taxon>
        <taxon>Pseudomonadati</taxon>
        <taxon>Pseudomonadota</taxon>
        <taxon>Gammaproteobacteria</taxon>
        <taxon>Chromatiales</taxon>
        <taxon>Ectothiorhodospiraceae</taxon>
        <taxon>Spiribacter</taxon>
    </lineage>
</organism>
<keyword evidence="7" id="KW-0560">Oxidoreductase</keyword>
<dbReference type="SUPFAM" id="SSF51395">
    <property type="entry name" value="FMN-linked oxidoreductases"/>
    <property type="match status" value="1"/>
</dbReference>
<sequence length="688" mass="75827">MTDTAQSRAVGVRAEDLSRIWEPLTIGDTTVKNRIMMTAQSILYGDNNILGDRHIEYYRERAKGGCGLFICEQQGAHPVAKGSFHNGCSAWDPESVPQYAKLAEAVHEHGARQFAQLFAPGVHDKGTTIIDQWHPLWGVSQTASIVHHEMPMVMQQEHIDDLVRGFGQSALNVMTAGLDGVELHAAHSYLYGQFLSPAYNKRDDKYGGSIANRCRIIIETGEQIRRRCGEHFTLGVRISFDEFMGEVGIQPEDSEEMLEVLAATGLFDFFNISGGGYHTIHMAVAPMSVDHGFMLPFGKRAKQVVGNRAKVFIVGRIVDLKMAEEAIRDGAADMVAMTRAQMAEPHMIRKTLEGRQQEIVGCMGANECVARTFENRPSVCLVNPTVGREARWNNDSVEQVAPDAEKRVLVVGGGLGGMHTAQLAASRGHKVTLLEKDDKLGGHLNLLLNMPTRKEWAIAIDNLQRRMDVFGVDVRMGEEVTPDSLAAEDFDALVIATGSAYTKTGYSQFRPERDSLPGHEKDNVIDIGTAVLRALVDPKALGGKVLILDQTGDHLPVGLAEILAAQGDAKVEIVTPMEMVGSDVLRRLEYPHVIPRLAEAGVELTPQHFVEKIEGDSVEIYPLWAGKRRVESGIDTVVISIDRTPKDDLYFACRERFADKEVHRVGDCVAPRRPAQVTYEAEALGRKL</sequence>
<protein>
    <submittedName>
        <fullName evidence="12">FAD-dependent oxidoreductase</fullName>
    </submittedName>
</protein>
<keyword evidence="4" id="KW-0285">Flavoprotein</keyword>
<dbReference type="InterPro" id="IPR001155">
    <property type="entry name" value="OxRdtase_FMN_N"/>
</dbReference>
<proteinExistence type="inferred from homology"/>
<dbReference type="Gene3D" id="3.40.50.720">
    <property type="entry name" value="NAD(P)-binding Rossmann-like Domain"/>
    <property type="match status" value="1"/>
</dbReference>
<dbReference type="InterPro" id="IPR051793">
    <property type="entry name" value="NADH:flavin_oxidoreductase"/>
</dbReference>